<dbReference type="EMBL" id="HBUE01104567">
    <property type="protein sequence ID" value="CAG6486534.1"/>
    <property type="molecule type" value="Transcribed_RNA"/>
</dbReference>
<evidence type="ECO:0000313" key="1">
    <source>
        <dbReference type="EMBL" id="CAG6486534.1"/>
    </source>
</evidence>
<proteinExistence type="predicted"/>
<name>A0A8D8C2K4_CULPI</name>
<organism evidence="1">
    <name type="scientific">Culex pipiens</name>
    <name type="common">House mosquito</name>
    <dbReference type="NCBI Taxonomy" id="7175"/>
    <lineage>
        <taxon>Eukaryota</taxon>
        <taxon>Metazoa</taxon>
        <taxon>Ecdysozoa</taxon>
        <taxon>Arthropoda</taxon>
        <taxon>Hexapoda</taxon>
        <taxon>Insecta</taxon>
        <taxon>Pterygota</taxon>
        <taxon>Neoptera</taxon>
        <taxon>Endopterygota</taxon>
        <taxon>Diptera</taxon>
        <taxon>Nematocera</taxon>
        <taxon>Culicoidea</taxon>
        <taxon>Culicidae</taxon>
        <taxon>Culicinae</taxon>
        <taxon>Culicini</taxon>
        <taxon>Culex</taxon>
        <taxon>Culex</taxon>
    </lineage>
</organism>
<protein>
    <submittedName>
        <fullName evidence="1">(northern house mosquito) hypothetical protein</fullName>
    </submittedName>
</protein>
<dbReference type="AlphaFoldDB" id="A0A8D8C2K4"/>
<sequence length="100" mass="10850">MSVGEAMTNTGYIDSAAVAAATTRCIINHRCHAFDIHTNTHSNTHTIAIVVRRTCRLWPGAAAANEDDGSCRSPSNPASWCLCMCAALYTIDFGKREYTL</sequence>
<accession>A0A8D8C2K4</accession>
<reference evidence="1" key="1">
    <citation type="submission" date="2021-05" db="EMBL/GenBank/DDBJ databases">
        <authorList>
            <person name="Alioto T."/>
            <person name="Alioto T."/>
            <person name="Gomez Garrido J."/>
        </authorList>
    </citation>
    <scope>NUCLEOTIDE SEQUENCE</scope>
</reference>